<evidence type="ECO:0008006" key="4">
    <source>
        <dbReference type="Google" id="ProtNLM"/>
    </source>
</evidence>
<proteinExistence type="predicted"/>
<feature type="coiled-coil region" evidence="1">
    <location>
        <begin position="76"/>
        <end position="113"/>
    </location>
</feature>
<evidence type="ECO:0000256" key="1">
    <source>
        <dbReference type="SAM" id="Coils"/>
    </source>
</evidence>
<organism evidence="2 3">
    <name type="scientific">Brassica cretica</name>
    <name type="common">Mustard</name>
    <dbReference type="NCBI Taxonomy" id="69181"/>
    <lineage>
        <taxon>Eukaryota</taxon>
        <taxon>Viridiplantae</taxon>
        <taxon>Streptophyta</taxon>
        <taxon>Embryophyta</taxon>
        <taxon>Tracheophyta</taxon>
        <taxon>Spermatophyta</taxon>
        <taxon>Magnoliopsida</taxon>
        <taxon>eudicotyledons</taxon>
        <taxon>Gunneridae</taxon>
        <taxon>Pentapetalae</taxon>
        <taxon>rosids</taxon>
        <taxon>malvids</taxon>
        <taxon>Brassicales</taxon>
        <taxon>Brassicaceae</taxon>
        <taxon>Brassiceae</taxon>
        <taxon>Brassica</taxon>
    </lineage>
</organism>
<keyword evidence="3" id="KW-1185">Reference proteome</keyword>
<gene>
    <name evidence="2" type="ORF">DY000_02042660</name>
</gene>
<evidence type="ECO:0000313" key="3">
    <source>
        <dbReference type="Proteomes" id="UP000266723"/>
    </source>
</evidence>
<sequence>MDPAEERRDTKRHQENCNMLGYVADSEYGIPRRCPYGGRIIDEVCGKEEYDTHPGKRFFSCINYEADGFHYRQHWVIGVQEEIERLRKRVEEADEVIKLVPNLNKQIESVEAQVKRFSLLLDHLTGDVYNLTVQMANLEKAISRAILIFLHFSPLFSIESTTECLLDENRWIPQRREEIQKGIRRTATCWDTWPILNKGFLEDVPVVGESLTRFAGRRSVQEEIERLRKRVEEADEVIKLVSNLNKQIESVEAHVKRLSLLLDHLTGDVYNLTVQMANLEKVCFE</sequence>
<feature type="coiled-coil region" evidence="1">
    <location>
        <begin position="217"/>
        <end position="261"/>
    </location>
</feature>
<accession>A0ABQ7BQP7</accession>
<keyword evidence="1" id="KW-0175">Coiled coil</keyword>
<dbReference type="Proteomes" id="UP000266723">
    <property type="component" value="Unassembled WGS sequence"/>
</dbReference>
<evidence type="ECO:0000313" key="2">
    <source>
        <dbReference type="EMBL" id="KAF3534514.1"/>
    </source>
</evidence>
<comment type="caution">
    <text evidence="2">The sequence shown here is derived from an EMBL/GenBank/DDBJ whole genome shotgun (WGS) entry which is preliminary data.</text>
</comment>
<reference evidence="2 3" key="1">
    <citation type="journal article" date="2020" name="BMC Genomics">
        <title>Intraspecific diversification of the crop wild relative Brassica cretica Lam. using demographic model selection.</title>
        <authorList>
            <person name="Kioukis A."/>
            <person name="Michalopoulou V.A."/>
            <person name="Briers L."/>
            <person name="Pirintsos S."/>
            <person name="Studholme D.J."/>
            <person name="Pavlidis P."/>
            <person name="Sarris P.F."/>
        </authorList>
    </citation>
    <scope>NUCLEOTIDE SEQUENCE [LARGE SCALE GENOMIC DNA]</scope>
    <source>
        <strain evidence="3">cv. PFS-1207/04</strain>
    </source>
</reference>
<name>A0ABQ7BQP7_BRACR</name>
<protein>
    <recommendedName>
        <fullName evidence="4">Zinc finger GRF-type domain-containing protein</fullName>
    </recommendedName>
</protein>
<dbReference type="EMBL" id="QGKV02001507">
    <property type="protein sequence ID" value="KAF3534514.1"/>
    <property type="molecule type" value="Genomic_DNA"/>
</dbReference>